<reference evidence="1 2" key="1">
    <citation type="submission" date="2013-04" db="EMBL/GenBank/DDBJ databases">
        <title>Complete Genome Sequence of Cronobacter sakazakii Bacteriophage CR8.</title>
        <authorList>
            <person name="Kim Y."/>
            <person name="Shin H."/>
            <person name="Ryu S."/>
        </authorList>
    </citation>
    <scope>NUCLEOTIDE SEQUENCE [LARGE SCALE GENOMIC DNA]</scope>
</reference>
<dbReference type="KEGG" id="vg:19686947"/>
<gene>
    <name evidence="1" type="ORF">CR8_196</name>
</gene>
<evidence type="ECO:0000313" key="2">
    <source>
        <dbReference type="Proteomes" id="UP000026984"/>
    </source>
</evidence>
<dbReference type="RefSeq" id="YP_009042433.1">
    <property type="nucleotide sequence ID" value="NC_024354.1"/>
</dbReference>
<sequence length="166" mass="18867">MTTMTNGRMAHLLSVDTHRAKSPVISWIEENIRTGKANPDYGSSCTEVIQEVSIRLVESVDYEVKDGKVIHVITGWKSYPYFENPAKPTKQEIDLLEVCEHNHFIWLRGLCFEILDMLDHPHSCSIDYHIMEEECSGSGCERTGPVNYHGGRSWQYYCGGGPRCCP</sequence>
<protein>
    <submittedName>
        <fullName evidence="1">Uncharacterized protein</fullName>
    </submittedName>
</protein>
<keyword evidence="2" id="KW-1185">Reference proteome</keyword>
<dbReference type="GeneID" id="19686947"/>
<evidence type="ECO:0000313" key="1">
    <source>
        <dbReference type="EMBL" id="AIA64726.1"/>
    </source>
</evidence>
<accession>A0A060AGJ8</accession>
<proteinExistence type="predicted"/>
<name>A0A060AGJ8_9CAUD</name>
<organism evidence="1 2">
    <name type="scientific">Cronobacter phage CR8</name>
    <dbReference type="NCBI Taxonomy" id="1327934"/>
    <lineage>
        <taxon>Viruses</taxon>
        <taxon>Duplodnaviria</taxon>
        <taxon>Heunggongvirae</taxon>
        <taxon>Uroviricota</taxon>
        <taxon>Caudoviricetes</taxon>
        <taxon>Vequintavirinae</taxon>
        <taxon>Certrevirus</taxon>
        <taxon>Certrevirus CR8</taxon>
    </lineage>
</organism>
<dbReference type="EMBL" id="KC954774">
    <property type="protein sequence ID" value="AIA64726.1"/>
    <property type="molecule type" value="Genomic_DNA"/>
</dbReference>
<dbReference type="Proteomes" id="UP000026984">
    <property type="component" value="Segment"/>
</dbReference>